<keyword evidence="10" id="KW-1185">Reference proteome</keyword>
<dbReference type="CDD" id="cd11874">
    <property type="entry name" value="SH3_CD2AP-like_2"/>
    <property type="match status" value="1"/>
</dbReference>
<evidence type="ECO:0000256" key="2">
    <source>
        <dbReference type="ARBA" id="ARBA00022443"/>
    </source>
</evidence>
<feature type="compositionally biased region" description="Low complexity" evidence="7">
    <location>
        <begin position="270"/>
        <end position="287"/>
    </location>
</feature>
<feature type="region of interest" description="Disordered" evidence="7">
    <location>
        <begin position="238"/>
        <end position="306"/>
    </location>
</feature>
<dbReference type="PROSITE" id="PS50002">
    <property type="entry name" value="SH3"/>
    <property type="match status" value="3"/>
</dbReference>
<dbReference type="SMART" id="SM00326">
    <property type="entry name" value="SH3"/>
    <property type="match status" value="3"/>
</dbReference>
<evidence type="ECO:0000313" key="9">
    <source>
        <dbReference type="EMBL" id="KAL2734229.1"/>
    </source>
</evidence>
<feature type="coiled-coil region" evidence="6">
    <location>
        <begin position="512"/>
        <end position="539"/>
    </location>
</feature>
<dbReference type="InterPro" id="IPR001452">
    <property type="entry name" value="SH3_domain"/>
</dbReference>
<proteinExistence type="predicted"/>
<feature type="region of interest" description="Disordered" evidence="7">
    <location>
        <begin position="343"/>
        <end position="379"/>
    </location>
</feature>
<dbReference type="Pfam" id="PF00018">
    <property type="entry name" value="SH3_1"/>
    <property type="match status" value="1"/>
</dbReference>
<reference evidence="9 10" key="1">
    <citation type="journal article" date="2024" name="Ann. Entomol. Soc. Am.">
        <title>Genomic analyses of the southern and eastern yellowjacket wasps (Hymenoptera: Vespidae) reveal evolutionary signatures of social life.</title>
        <authorList>
            <person name="Catto M.A."/>
            <person name="Caine P.B."/>
            <person name="Orr S.E."/>
            <person name="Hunt B.G."/>
            <person name="Goodisman M.A.D."/>
        </authorList>
    </citation>
    <scope>NUCLEOTIDE SEQUENCE [LARGE SCALE GENOMIC DNA]</scope>
    <source>
        <strain evidence="9">233</strain>
        <tissue evidence="9">Head and thorax</tissue>
    </source>
</reference>
<feature type="region of interest" description="Disordered" evidence="7">
    <location>
        <begin position="57"/>
        <end position="77"/>
    </location>
</feature>
<evidence type="ECO:0000313" key="10">
    <source>
        <dbReference type="Proteomes" id="UP001607302"/>
    </source>
</evidence>
<dbReference type="PANTHER" id="PTHR14167:SF81">
    <property type="entry name" value="ENDOPHILIN-A"/>
    <property type="match status" value="1"/>
</dbReference>
<feature type="compositionally biased region" description="Gly residues" evidence="7">
    <location>
        <begin position="288"/>
        <end position="299"/>
    </location>
</feature>
<dbReference type="SUPFAM" id="SSF50044">
    <property type="entry name" value="SH3-domain"/>
    <property type="match status" value="3"/>
</dbReference>
<dbReference type="PRINTS" id="PR00499">
    <property type="entry name" value="P67PHOX"/>
</dbReference>
<organism evidence="9 10">
    <name type="scientific">Vespula squamosa</name>
    <name type="common">Southern yellow jacket</name>
    <name type="synonym">Wasp</name>
    <dbReference type="NCBI Taxonomy" id="30214"/>
    <lineage>
        <taxon>Eukaryota</taxon>
        <taxon>Metazoa</taxon>
        <taxon>Ecdysozoa</taxon>
        <taxon>Arthropoda</taxon>
        <taxon>Hexapoda</taxon>
        <taxon>Insecta</taxon>
        <taxon>Pterygota</taxon>
        <taxon>Neoptera</taxon>
        <taxon>Endopterygota</taxon>
        <taxon>Hymenoptera</taxon>
        <taxon>Apocrita</taxon>
        <taxon>Aculeata</taxon>
        <taxon>Vespoidea</taxon>
        <taxon>Vespidae</taxon>
        <taxon>Vespinae</taxon>
        <taxon>Vespula</taxon>
    </lineage>
</organism>
<dbReference type="PANTHER" id="PTHR14167">
    <property type="entry name" value="SH3 DOMAIN-CONTAINING"/>
    <property type="match status" value="1"/>
</dbReference>
<gene>
    <name evidence="9" type="ORF">V1478_003927</name>
</gene>
<dbReference type="FunFam" id="2.30.30.40:FF:000072">
    <property type="entry name" value="Unconventional Myosin IB"/>
    <property type="match status" value="1"/>
</dbReference>
<dbReference type="CDD" id="cd11875">
    <property type="entry name" value="SH3_CD2AP-like_3"/>
    <property type="match status" value="1"/>
</dbReference>
<dbReference type="InterPro" id="IPR050384">
    <property type="entry name" value="Endophilin_SH3RF"/>
</dbReference>
<dbReference type="AlphaFoldDB" id="A0ABD2BN82"/>
<evidence type="ECO:0000259" key="8">
    <source>
        <dbReference type="PROSITE" id="PS50002"/>
    </source>
</evidence>
<evidence type="ECO:0000256" key="3">
    <source>
        <dbReference type="ARBA" id="ARBA00023054"/>
    </source>
</evidence>
<keyword evidence="2 5" id="KW-0728">SH3 domain</keyword>
<dbReference type="Gene3D" id="2.30.30.40">
    <property type="entry name" value="SH3 Domains"/>
    <property type="match status" value="3"/>
</dbReference>
<feature type="compositionally biased region" description="Basic and acidic residues" evidence="7">
    <location>
        <begin position="241"/>
        <end position="269"/>
    </location>
</feature>
<sequence length="553" mass="61927">MEAIVEYNYLAREPDELTLRKGDIIKEIKVMLGGWWEGTLRDKRGMFPDNFVKVLDPSPTSGASTTETVSSTKPEEVTLRNGGSGRRWCKVLYSYEPCNEDELTLVPQDSIEFLGEVEEGWWKGRLRGRVGVFPSNFVHLSYEEEDKHKKDKKEYCRVLYAYEAANEDELTLVEGEIIALLSRDAPDKGWWKGELRGQIGLFPDNFVEVIGARNDHQEQEQWHETSQITTKSVAKHAHQLKKSEKAHARKSLDPKNIHTDHFSTMETTKKMISTSSSSVSSTSPLSSIGGGGASSGGGNGEKKTMGNHSLISNLKHYVSDTGSNNGNGNPSVALGEELDGVERGEGAPLSHLTASRAKAPRRRLPSSQHLRHHATRTTTTATILLNTTINALTEDNLSNGNTEEILESLREDDSEKLSAKTRKKAPWVEELKMNQLERRKVVSVDRVDKPEVKKERTFSRLMVSSNTVDTVKQETECEDKQKEKEKEKKSDTIDHGTVTTPGTLSFVPYHLYSQLLERVAMLEEKQALLQQTVQQLSEQLIPLMANASINNKV</sequence>
<dbReference type="InterPro" id="IPR036028">
    <property type="entry name" value="SH3-like_dom_sf"/>
</dbReference>
<keyword evidence="3 6" id="KW-0175">Coiled coil</keyword>
<feature type="compositionally biased region" description="Basic residues" evidence="7">
    <location>
        <begin position="358"/>
        <end position="375"/>
    </location>
</feature>
<feature type="domain" description="SH3" evidence="8">
    <location>
        <begin position="84"/>
        <end position="143"/>
    </location>
</feature>
<comment type="subcellular location">
    <subcellularLocation>
        <location evidence="1">Membrane</location>
        <topology evidence="1">Peripheral membrane protein</topology>
    </subcellularLocation>
</comment>
<keyword evidence="4" id="KW-0472">Membrane</keyword>
<feature type="compositionally biased region" description="Polar residues" evidence="7">
    <location>
        <begin position="58"/>
        <end position="72"/>
    </location>
</feature>
<comment type="caution">
    <text evidence="9">The sequence shown here is derived from an EMBL/GenBank/DDBJ whole genome shotgun (WGS) entry which is preliminary data.</text>
</comment>
<evidence type="ECO:0000256" key="6">
    <source>
        <dbReference type="SAM" id="Coils"/>
    </source>
</evidence>
<feature type="domain" description="SH3" evidence="8">
    <location>
        <begin position="151"/>
        <end position="212"/>
    </location>
</feature>
<evidence type="ECO:0000256" key="4">
    <source>
        <dbReference type="ARBA" id="ARBA00023136"/>
    </source>
</evidence>
<dbReference type="CDD" id="cd11873">
    <property type="entry name" value="SH3_CD2AP-like_1"/>
    <property type="match status" value="1"/>
</dbReference>
<evidence type="ECO:0000256" key="7">
    <source>
        <dbReference type="SAM" id="MobiDB-lite"/>
    </source>
</evidence>
<dbReference type="EMBL" id="JAUDFV010000074">
    <property type="protein sequence ID" value="KAL2734229.1"/>
    <property type="molecule type" value="Genomic_DNA"/>
</dbReference>
<dbReference type="PRINTS" id="PR00452">
    <property type="entry name" value="SH3DOMAIN"/>
</dbReference>
<protein>
    <submittedName>
        <fullName evidence="9">SH3 domain-containing kinase-binding protein 1-like isoform X2</fullName>
    </submittedName>
</protein>
<evidence type="ECO:0000256" key="1">
    <source>
        <dbReference type="ARBA" id="ARBA00004170"/>
    </source>
</evidence>
<name>A0ABD2BN82_VESSQ</name>
<dbReference type="Proteomes" id="UP001607302">
    <property type="component" value="Unassembled WGS sequence"/>
</dbReference>
<feature type="compositionally biased region" description="Basic and acidic residues" evidence="7">
    <location>
        <begin position="472"/>
        <end position="494"/>
    </location>
</feature>
<feature type="domain" description="SH3" evidence="8">
    <location>
        <begin position="1"/>
        <end position="57"/>
    </location>
</feature>
<evidence type="ECO:0000256" key="5">
    <source>
        <dbReference type="PROSITE-ProRule" id="PRU00192"/>
    </source>
</evidence>
<dbReference type="Pfam" id="PF14604">
    <property type="entry name" value="SH3_9"/>
    <property type="match status" value="2"/>
</dbReference>
<dbReference type="GO" id="GO:0016192">
    <property type="term" value="P:vesicle-mediated transport"/>
    <property type="evidence" value="ECO:0007669"/>
    <property type="project" value="UniProtKB-ARBA"/>
</dbReference>
<feature type="region of interest" description="Disordered" evidence="7">
    <location>
        <begin position="472"/>
        <end position="496"/>
    </location>
</feature>
<accession>A0ABD2BN82</accession>